<dbReference type="EMBL" id="ASHM01079738">
    <property type="protein sequence ID" value="PNX58980.1"/>
    <property type="molecule type" value="Genomic_DNA"/>
</dbReference>
<evidence type="ECO:0000313" key="2">
    <source>
        <dbReference type="Proteomes" id="UP000236291"/>
    </source>
</evidence>
<protein>
    <submittedName>
        <fullName evidence="1">Uncharacterized protein</fullName>
    </submittedName>
</protein>
<comment type="caution">
    <text evidence="1">The sequence shown here is derived from an EMBL/GenBank/DDBJ whole genome shotgun (WGS) entry which is preliminary data.</text>
</comment>
<dbReference type="AlphaFoldDB" id="A0A2K3JYB5"/>
<gene>
    <name evidence="1" type="ORF">L195_g051187</name>
</gene>
<sequence length="56" mass="6310">MAHLVGGRTDVTVSDHLSLNSVDCFGMFYGNCSRFEGDAMQVYKARERFLPSHVTR</sequence>
<evidence type="ECO:0000313" key="1">
    <source>
        <dbReference type="EMBL" id="PNX58980.1"/>
    </source>
</evidence>
<accession>A0A2K3JYB5</accession>
<feature type="non-terminal residue" evidence="1">
    <location>
        <position position="56"/>
    </location>
</feature>
<name>A0A2K3JYB5_TRIPR</name>
<reference evidence="1 2" key="1">
    <citation type="journal article" date="2014" name="Am. J. Bot.">
        <title>Genome assembly and annotation for red clover (Trifolium pratense; Fabaceae).</title>
        <authorList>
            <person name="Istvanek J."/>
            <person name="Jaros M."/>
            <person name="Krenek A."/>
            <person name="Repkova J."/>
        </authorList>
    </citation>
    <scope>NUCLEOTIDE SEQUENCE [LARGE SCALE GENOMIC DNA]</scope>
    <source>
        <strain evidence="2">cv. Tatra</strain>
        <tissue evidence="1">Young leaves</tissue>
    </source>
</reference>
<dbReference type="Proteomes" id="UP000236291">
    <property type="component" value="Unassembled WGS sequence"/>
</dbReference>
<proteinExistence type="predicted"/>
<organism evidence="1 2">
    <name type="scientific">Trifolium pratense</name>
    <name type="common">Red clover</name>
    <dbReference type="NCBI Taxonomy" id="57577"/>
    <lineage>
        <taxon>Eukaryota</taxon>
        <taxon>Viridiplantae</taxon>
        <taxon>Streptophyta</taxon>
        <taxon>Embryophyta</taxon>
        <taxon>Tracheophyta</taxon>
        <taxon>Spermatophyta</taxon>
        <taxon>Magnoliopsida</taxon>
        <taxon>eudicotyledons</taxon>
        <taxon>Gunneridae</taxon>
        <taxon>Pentapetalae</taxon>
        <taxon>rosids</taxon>
        <taxon>fabids</taxon>
        <taxon>Fabales</taxon>
        <taxon>Fabaceae</taxon>
        <taxon>Papilionoideae</taxon>
        <taxon>50 kb inversion clade</taxon>
        <taxon>NPAAA clade</taxon>
        <taxon>Hologalegina</taxon>
        <taxon>IRL clade</taxon>
        <taxon>Trifolieae</taxon>
        <taxon>Trifolium</taxon>
    </lineage>
</organism>
<reference evidence="1 2" key="2">
    <citation type="journal article" date="2017" name="Front. Plant Sci.">
        <title>Gene Classification and Mining of Molecular Markers Useful in Red Clover (Trifolium pratense) Breeding.</title>
        <authorList>
            <person name="Istvanek J."/>
            <person name="Dluhosova J."/>
            <person name="Dluhos P."/>
            <person name="Patkova L."/>
            <person name="Nedelnik J."/>
            <person name="Repkova J."/>
        </authorList>
    </citation>
    <scope>NUCLEOTIDE SEQUENCE [LARGE SCALE GENOMIC DNA]</scope>
    <source>
        <strain evidence="2">cv. Tatra</strain>
        <tissue evidence="1">Young leaves</tissue>
    </source>
</reference>